<feature type="active site" description="Charge relay system" evidence="1">
    <location>
        <position position="38"/>
    </location>
</feature>
<feature type="active site" description="Charge relay system" evidence="1">
    <location>
        <position position="8"/>
    </location>
</feature>
<evidence type="ECO:0000256" key="1">
    <source>
        <dbReference type="PROSITE-ProRule" id="PRU01240"/>
    </source>
</evidence>
<dbReference type="Gene3D" id="3.40.50.200">
    <property type="entry name" value="Peptidase S8/S53 domain"/>
    <property type="match status" value="1"/>
</dbReference>
<dbReference type="GO" id="GO:0004252">
    <property type="term" value="F:serine-type endopeptidase activity"/>
    <property type="evidence" value="ECO:0007669"/>
    <property type="project" value="UniProtKB-UniRule"/>
</dbReference>
<dbReference type="AlphaFoldDB" id="A0A1G7AVV5"/>
<organism evidence="2 3">
    <name type="scientific">Salipiger thiooxidans</name>
    <dbReference type="NCBI Taxonomy" id="282683"/>
    <lineage>
        <taxon>Bacteria</taxon>
        <taxon>Pseudomonadati</taxon>
        <taxon>Pseudomonadota</taxon>
        <taxon>Alphaproteobacteria</taxon>
        <taxon>Rhodobacterales</taxon>
        <taxon>Roseobacteraceae</taxon>
        <taxon>Salipiger</taxon>
    </lineage>
</organism>
<name>A0A1G7AVV5_9RHOB</name>
<evidence type="ECO:0000313" key="3">
    <source>
        <dbReference type="Proteomes" id="UP000198994"/>
    </source>
</evidence>
<keyword evidence="1" id="KW-0378">Hydrolase</keyword>
<keyword evidence="3" id="KW-1185">Reference proteome</keyword>
<proteinExistence type="inferred from homology"/>
<dbReference type="OrthoDB" id="6087879at2"/>
<dbReference type="EMBL" id="FNAV01000001">
    <property type="protein sequence ID" value="SDE18086.1"/>
    <property type="molecule type" value="Genomic_DNA"/>
</dbReference>
<gene>
    <name evidence="2" type="ORF">SAMN04488105_101366</name>
</gene>
<dbReference type="PROSITE" id="PS51892">
    <property type="entry name" value="SUBTILASE"/>
    <property type="match status" value="1"/>
</dbReference>
<dbReference type="SUPFAM" id="SSF52743">
    <property type="entry name" value="Subtilisin-like"/>
    <property type="match status" value="1"/>
</dbReference>
<evidence type="ECO:0000313" key="2">
    <source>
        <dbReference type="EMBL" id="SDE18086.1"/>
    </source>
</evidence>
<dbReference type="Proteomes" id="UP000198994">
    <property type="component" value="Unassembled WGS sequence"/>
</dbReference>
<comment type="similarity">
    <text evidence="1">Belongs to the peptidase S8 family.</text>
</comment>
<dbReference type="STRING" id="282683.SAMN04488105_101366"/>
<dbReference type="InterPro" id="IPR036852">
    <property type="entry name" value="Peptidase_S8/S53_dom_sf"/>
</dbReference>
<keyword evidence="1" id="KW-0645">Protease</keyword>
<dbReference type="GO" id="GO:0006508">
    <property type="term" value="P:proteolysis"/>
    <property type="evidence" value="ECO:0007669"/>
    <property type="project" value="UniProtKB-KW"/>
</dbReference>
<accession>A0A1G7AVV5</accession>
<feature type="active site" description="Charge relay system" evidence="1">
    <location>
        <position position="174"/>
    </location>
</feature>
<dbReference type="RefSeq" id="WP_089954657.1">
    <property type="nucleotide sequence ID" value="NZ_FNAV01000001.1"/>
</dbReference>
<reference evidence="3" key="1">
    <citation type="submission" date="2016-10" db="EMBL/GenBank/DDBJ databases">
        <authorList>
            <person name="Varghese N."/>
            <person name="Submissions S."/>
        </authorList>
    </citation>
    <scope>NUCLEOTIDE SEQUENCE [LARGE SCALE GENOMIC DNA]</scope>
    <source>
        <strain evidence="3">DSM 10146</strain>
    </source>
</reference>
<protein>
    <submittedName>
        <fullName evidence="2">Uncharacterized protein</fullName>
    </submittedName>
</protein>
<sequence length="216" mass="21644">MRAVGIIDSGAAPDLPGEARAFDADGAGHAALPDRLGHGTAVARTILRACPTVRLVHAQVFDARPVTSALRVAAALDWLAGRGDVGLVCLSLGLSADRTVLAEAVARAQAAGLVLVAAHPARGPAPWPAAYPGVIAGTGDARCGWDALSRLGPRLFGAWCNSPEHGGTGMGGASLGTARLAGHVAAIMADGADTSAAALDVLALRARHHGAERKTA</sequence>
<keyword evidence="1" id="KW-0720">Serine protease</keyword>
<dbReference type="CDD" id="cd00306">
    <property type="entry name" value="Peptidases_S8_S53"/>
    <property type="match status" value="1"/>
</dbReference>